<name>A0A9X0U2T8_9BACT</name>
<keyword evidence="2" id="KW-1185">Reference proteome</keyword>
<dbReference type="AlphaFoldDB" id="A0A9X0U2T8"/>
<sequence>MVTELKLILLLADLLAITLACKRFFHTFLLTWF</sequence>
<protein>
    <submittedName>
        <fullName evidence="1">Uncharacterized protein</fullName>
    </submittedName>
</protein>
<accession>A0A9X0U2T8</accession>
<gene>
    <name evidence="1" type="ORF">HDF14_001259</name>
</gene>
<comment type="caution">
    <text evidence="1">The sequence shown here is derived from an EMBL/GenBank/DDBJ whole genome shotgun (WGS) entry which is preliminary data.</text>
</comment>
<evidence type="ECO:0000313" key="1">
    <source>
        <dbReference type="EMBL" id="MBB5327654.1"/>
    </source>
</evidence>
<reference evidence="1 2" key="1">
    <citation type="submission" date="2020-08" db="EMBL/GenBank/DDBJ databases">
        <title>Genomic Encyclopedia of Type Strains, Phase IV (KMG-V): Genome sequencing to study the core and pangenomes of soil and plant-associated prokaryotes.</title>
        <authorList>
            <person name="Whitman W."/>
        </authorList>
    </citation>
    <scope>NUCLEOTIDE SEQUENCE [LARGE SCALE GENOMIC DNA]</scope>
    <source>
        <strain evidence="1 2">X5P2</strain>
    </source>
</reference>
<evidence type="ECO:0000313" key="2">
    <source>
        <dbReference type="Proteomes" id="UP000535182"/>
    </source>
</evidence>
<proteinExistence type="predicted"/>
<dbReference type="Proteomes" id="UP000535182">
    <property type="component" value="Unassembled WGS sequence"/>
</dbReference>
<organism evidence="1 2">
    <name type="scientific">Tunturiibacter gelidiferens</name>
    <dbReference type="NCBI Taxonomy" id="3069689"/>
    <lineage>
        <taxon>Bacteria</taxon>
        <taxon>Pseudomonadati</taxon>
        <taxon>Acidobacteriota</taxon>
        <taxon>Terriglobia</taxon>
        <taxon>Terriglobales</taxon>
        <taxon>Acidobacteriaceae</taxon>
        <taxon>Tunturiibacter</taxon>
    </lineage>
</organism>
<dbReference type="EMBL" id="JACHEB010000002">
    <property type="protein sequence ID" value="MBB5327654.1"/>
    <property type="molecule type" value="Genomic_DNA"/>
</dbReference>